<evidence type="ECO:0000313" key="2">
    <source>
        <dbReference type="EMBL" id="AMV62279.1"/>
    </source>
</evidence>
<proteinExistence type="predicted"/>
<dbReference type="GeneID" id="57277122"/>
<name>A0A0R2HSW5_9LACO</name>
<dbReference type="Proteomes" id="UP000076405">
    <property type="component" value="Chromosome"/>
</dbReference>
<protein>
    <submittedName>
        <fullName evidence="2">Protein in cluster with ribosomal protein L32p</fullName>
    </submittedName>
</protein>
<dbReference type="AlphaFoldDB" id="A0A0R2HSW5"/>
<keyword evidence="2" id="KW-0689">Ribosomal protein</keyword>
<evidence type="ECO:0000313" key="4">
    <source>
        <dbReference type="Proteomes" id="UP000076244"/>
    </source>
</evidence>
<dbReference type="EMBL" id="CP012288">
    <property type="protein sequence ID" value="AMV67862.1"/>
    <property type="molecule type" value="Genomic_DNA"/>
</dbReference>
<dbReference type="GO" id="GO:0005840">
    <property type="term" value="C:ribosome"/>
    <property type="evidence" value="ECO:0007669"/>
    <property type="project" value="UniProtKB-KW"/>
</dbReference>
<evidence type="ECO:0000313" key="3">
    <source>
        <dbReference type="EMBL" id="AMV67862.1"/>
    </source>
</evidence>
<dbReference type="Proteomes" id="UP000076244">
    <property type="component" value="Chromosome"/>
</dbReference>
<dbReference type="KEGG" id="pdm:ADU72_1941"/>
<reference evidence="4 5" key="1">
    <citation type="journal article" date="2016" name="PLoS ONE">
        <title>The Identification of Novel Diagnostic Marker Genes for the Detection of Beer Spoiling Pediococcus damnosus Strains Using the BlAst Diagnostic Gene findEr.</title>
        <authorList>
            <person name="Behr J."/>
            <person name="Geissler A.J."/>
            <person name="Schmid J."/>
            <person name="Zehe A."/>
            <person name="Vogel R.F."/>
        </authorList>
    </citation>
    <scope>NUCLEOTIDE SEQUENCE [LARGE SCALE GENOMIC DNA]</scope>
    <source>
        <strain evidence="2 5">TMW 2.1533</strain>
        <strain evidence="3 4">TMW 2.1535</strain>
    </source>
</reference>
<accession>A0A0R2HSW5</accession>
<feature type="region of interest" description="Disordered" evidence="1">
    <location>
        <begin position="130"/>
        <end position="161"/>
    </location>
</feature>
<dbReference type="Pfam" id="PF02620">
    <property type="entry name" value="YceD"/>
    <property type="match status" value="1"/>
</dbReference>
<dbReference type="EMBL" id="CP012275">
    <property type="protein sequence ID" value="AMV62279.1"/>
    <property type="molecule type" value="Genomic_DNA"/>
</dbReference>
<dbReference type="RefSeq" id="WP_046871244.1">
    <property type="nucleotide sequence ID" value="NZ_BAAAXI010000178.1"/>
</dbReference>
<dbReference type="InterPro" id="IPR003772">
    <property type="entry name" value="YceD"/>
</dbReference>
<evidence type="ECO:0000313" key="5">
    <source>
        <dbReference type="Proteomes" id="UP000076405"/>
    </source>
</evidence>
<evidence type="ECO:0000256" key="1">
    <source>
        <dbReference type="SAM" id="MobiDB-lite"/>
    </source>
</evidence>
<sequence>MNWSLSDLMKHREPLHFSENLDLKEDLVNRSFGVSDASLIKVDGDAIKDRDAALVTAKVTGKIVVPSSRSLKPVDLDLDFSINEYYVVEGTNLDRFGPEETVLPVKDDRIDFSRAVADNIILQIPMQIFSPEEETGNEPMPAGKDWEVVSEEDKEEKKINHVDPRLAKLKDLFKSENSESK</sequence>
<keyword evidence="2" id="KW-0687">Ribonucleoprotein</keyword>
<dbReference type="OrthoDB" id="9790372at2"/>
<gene>
    <name evidence="2" type="ORF">ADU70_0781</name>
    <name evidence="3" type="ORF">ADU72_1941</name>
</gene>
<organism evidence="2 5">
    <name type="scientific">Pediococcus damnosus</name>
    <dbReference type="NCBI Taxonomy" id="51663"/>
    <lineage>
        <taxon>Bacteria</taxon>
        <taxon>Bacillati</taxon>
        <taxon>Bacillota</taxon>
        <taxon>Bacilli</taxon>
        <taxon>Lactobacillales</taxon>
        <taxon>Lactobacillaceae</taxon>
        <taxon>Pediococcus</taxon>
    </lineage>
</organism>
<keyword evidence="4" id="KW-1185">Reference proteome</keyword>